<dbReference type="EMBL" id="JACBYR010000001">
    <property type="protein sequence ID" value="NYE83115.1"/>
    <property type="molecule type" value="Genomic_DNA"/>
</dbReference>
<sequence>MPQLPWYVYVLLAIIAVLGCWLLLPARKPNPRDREPFRRSSPATAATGERARQLLPGLIHAVDFGATVDSLSTGVKRARVASALNDWWNIGSTEQAQSTLGWLLQEGHRAVWPHVWRIATSEPVENWTASVYAIRQKVDRDQIQEYLNHLAETLPGLQEQGVVQSSDDLARGIVAWDMSRAIMVARMCYDCKLITEPQAWEVIAYASAAVSHSLSSWEDVAKSTVIGRAMWTGQGAPLTELTAIAAQCRNDPASPWTTTPFKATPTEV</sequence>
<dbReference type="RefSeq" id="WP_179586517.1">
    <property type="nucleotide sequence ID" value="NZ_JACBYR010000001.1"/>
</dbReference>
<keyword evidence="1" id="KW-0812">Transmembrane</keyword>
<gene>
    <name evidence="3" type="ORF">FHW18_002386</name>
</gene>
<dbReference type="Proteomes" id="UP000542125">
    <property type="component" value="Unassembled WGS sequence"/>
</dbReference>
<feature type="domain" description="DUF1266" evidence="2">
    <location>
        <begin position="84"/>
        <end position="261"/>
    </location>
</feature>
<evidence type="ECO:0000259" key="2">
    <source>
        <dbReference type="Pfam" id="PF06889"/>
    </source>
</evidence>
<evidence type="ECO:0000313" key="4">
    <source>
        <dbReference type="Proteomes" id="UP000542125"/>
    </source>
</evidence>
<name>A0A7Y9LNA7_9BURK</name>
<keyword evidence="1" id="KW-1133">Transmembrane helix</keyword>
<evidence type="ECO:0000313" key="3">
    <source>
        <dbReference type="EMBL" id="NYE83115.1"/>
    </source>
</evidence>
<accession>A0A7Y9LNA7</accession>
<keyword evidence="1" id="KW-0472">Membrane</keyword>
<evidence type="ECO:0000256" key="1">
    <source>
        <dbReference type="SAM" id="Phobius"/>
    </source>
</evidence>
<feature type="transmembrane region" description="Helical" evidence="1">
    <location>
        <begin position="6"/>
        <end position="24"/>
    </location>
</feature>
<dbReference type="AlphaFoldDB" id="A0A7Y9LNA7"/>
<organism evidence="3 4">
    <name type="scientific">Pigmentiphaga litoralis</name>
    <dbReference type="NCBI Taxonomy" id="516702"/>
    <lineage>
        <taxon>Bacteria</taxon>
        <taxon>Pseudomonadati</taxon>
        <taxon>Pseudomonadota</taxon>
        <taxon>Betaproteobacteria</taxon>
        <taxon>Burkholderiales</taxon>
        <taxon>Alcaligenaceae</taxon>
        <taxon>Pigmentiphaga</taxon>
    </lineage>
</organism>
<comment type="caution">
    <text evidence="3">The sequence shown here is derived from an EMBL/GenBank/DDBJ whole genome shotgun (WGS) entry which is preliminary data.</text>
</comment>
<dbReference type="Pfam" id="PF06889">
    <property type="entry name" value="DUF1266"/>
    <property type="match status" value="1"/>
</dbReference>
<protein>
    <recommendedName>
        <fullName evidence="2">DUF1266 domain-containing protein</fullName>
    </recommendedName>
</protein>
<reference evidence="3 4" key="1">
    <citation type="submission" date="2020-07" db="EMBL/GenBank/DDBJ databases">
        <title>Genomic Encyclopedia of Type Strains, Phase IV (KMG-V): Genome sequencing to study the core and pangenomes of soil and plant-associated prokaryotes.</title>
        <authorList>
            <person name="Whitman W."/>
        </authorList>
    </citation>
    <scope>NUCLEOTIDE SEQUENCE [LARGE SCALE GENOMIC DNA]</scope>
    <source>
        <strain evidence="3 4">SAS40</strain>
    </source>
</reference>
<keyword evidence="4" id="KW-1185">Reference proteome</keyword>
<proteinExistence type="predicted"/>
<dbReference type="InterPro" id="IPR009677">
    <property type="entry name" value="DUF1266"/>
</dbReference>